<reference evidence="3" key="1">
    <citation type="journal article" date="2017" name="Cell">
        <title>Insights into land plant evolution garnered from the Marchantia polymorpha genome.</title>
        <authorList>
            <person name="Bowman J.L."/>
            <person name="Kohchi T."/>
            <person name="Yamato K.T."/>
            <person name="Jenkins J."/>
            <person name="Shu S."/>
            <person name="Ishizaki K."/>
            <person name="Yamaoka S."/>
            <person name="Nishihama R."/>
            <person name="Nakamura Y."/>
            <person name="Berger F."/>
            <person name="Adam C."/>
            <person name="Aki S.S."/>
            <person name="Althoff F."/>
            <person name="Araki T."/>
            <person name="Arteaga-Vazquez M.A."/>
            <person name="Balasubrmanian S."/>
            <person name="Barry K."/>
            <person name="Bauer D."/>
            <person name="Boehm C.R."/>
            <person name="Briginshaw L."/>
            <person name="Caballero-Perez J."/>
            <person name="Catarino B."/>
            <person name="Chen F."/>
            <person name="Chiyoda S."/>
            <person name="Chovatia M."/>
            <person name="Davies K.M."/>
            <person name="Delmans M."/>
            <person name="Demura T."/>
            <person name="Dierschke T."/>
            <person name="Dolan L."/>
            <person name="Dorantes-Acosta A.E."/>
            <person name="Eklund D.M."/>
            <person name="Florent S.N."/>
            <person name="Flores-Sandoval E."/>
            <person name="Fujiyama A."/>
            <person name="Fukuzawa H."/>
            <person name="Galik B."/>
            <person name="Grimanelli D."/>
            <person name="Grimwood J."/>
            <person name="Grossniklaus U."/>
            <person name="Hamada T."/>
            <person name="Haseloff J."/>
            <person name="Hetherington A.J."/>
            <person name="Higo A."/>
            <person name="Hirakawa Y."/>
            <person name="Hundley H.N."/>
            <person name="Ikeda Y."/>
            <person name="Inoue K."/>
            <person name="Inoue S.I."/>
            <person name="Ishida S."/>
            <person name="Jia Q."/>
            <person name="Kakita M."/>
            <person name="Kanazawa T."/>
            <person name="Kawai Y."/>
            <person name="Kawashima T."/>
            <person name="Kennedy M."/>
            <person name="Kinose K."/>
            <person name="Kinoshita T."/>
            <person name="Kohara Y."/>
            <person name="Koide E."/>
            <person name="Komatsu K."/>
            <person name="Kopischke S."/>
            <person name="Kubo M."/>
            <person name="Kyozuka J."/>
            <person name="Lagercrantz U."/>
            <person name="Lin S.S."/>
            <person name="Lindquist E."/>
            <person name="Lipzen A.M."/>
            <person name="Lu C.W."/>
            <person name="De Luna E."/>
            <person name="Martienssen R.A."/>
            <person name="Minamino N."/>
            <person name="Mizutani M."/>
            <person name="Mizutani M."/>
            <person name="Mochizuki N."/>
            <person name="Monte I."/>
            <person name="Mosher R."/>
            <person name="Nagasaki H."/>
            <person name="Nakagami H."/>
            <person name="Naramoto S."/>
            <person name="Nishitani K."/>
            <person name="Ohtani M."/>
            <person name="Okamoto T."/>
            <person name="Okumura M."/>
            <person name="Phillips J."/>
            <person name="Pollak B."/>
            <person name="Reinders A."/>
            <person name="Rovekamp M."/>
            <person name="Sano R."/>
            <person name="Sawa S."/>
            <person name="Schmid M.W."/>
            <person name="Shirakawa M."/>
            <person name="Solano R."/>
            <person name="Spunde A."/>
            <person name="Suetsugu N."/>
            <person name="Sugano S."/>
            <person name="Sugiyama A."/>
            <person name="Sun R."/>
            <person name="Suzuki Y."/>
            <person name="Takenaka M."/>
            <person name="Takezawa D."/>
            <person name="Tomogane H."/>
            <person name="Tsuzuki M."/>
            <person name="Ueda T."/>
            <person name="Umeda M."/>
            <person name="Ward J.M."/>
            <person name="Watanabe Y."/>
            <person name="Yazaki K."/>
            <person name="Yokoyama R."/>
            <person name="Yoshitake Y."/>
            <person name="Yotsui I."/>
            <person name="Zachgo S."/>
            <person name="Schmutz J."/>
        </authorList>
    </citation>
    <scope>NUCLEOTIDE SEQUENCE [LARGE SCALE GENOMIC DNA]</scope>
    <source>
        <strain evidence="3">Tak-1</strain>
    </source>
</reference>
<evidence type="ECO:0000259" key="1">
    <source>
        <dbReference type="Pfam" id="PF13649"/>
    </source>
</evidence>
<organism evidence="2 3">
    <name type="scientific">Marchantia polymorpha</name>
    <name type="common">Common liverwort</name>
    <name type="synonym">Marchantia aquatica</name>
    <dbReference type="NCBI Taxonomy" id="3197"/>
    <lineage>
        <taxon>Eukaryota</taxon>
        <taxon>Viridiplantae</taxon>
        <taxon>Streptophyta</taxon>
        <taxon>Embryophyta</taxon>
        <taxon>Marchantiophyta</taxon>
        <taxon>Marchantiopsida</taxon>
        <taxon>Marchantiidae</taxon>
        <taxon>Marchantiales</taxon>
        <taxon>Marchantiaceae</taxon>
        <taxon>Marchantia</taxon>
    </lineage>
</organism>
<dbReference type="Pfam" id="PF13649">
    <property type="entry name" value="Methyltransf_25"/>
    <property type="match status" value="1"/>
</dbReference>
<dbReference type="GO" id="GO:0008168">
    <property type="term" value="F:methyltransferase activity"/>
    <property type="evidence" value="ECO:0000318"/>
    <property type="project" value="GO_Central"/>
</dbReference>
<dbReference type="AlphaFoldDB" id="A0A2R6WSC5"/>
<protein>
    <recommendedName>
        <fullName evidence="1">Methyltransferase domain-containing protein</fullName>
    </recommendedName>
</protein>
<name>A0A2R6WSC5_MARPO</name>
<dbReference type="SUPFAM" id="SSF53335">
    <property type="entry name" value="S-adenosyl-L-methionine-dependent methyltransferases"/>
    <property type="match status" value="1"/>
</dbReference>
<dbReference type="Proteomes" id="UP000244005">
    <property type="component" value="Unassembled WGS sequence"/>
</dbReference>
<proteinExistence type="predicted"/>
<dbReference type="OrthoDB" id="2013972at2759"/>
<gene>
    <name evidence="2" type="ORF">MARPO_0061s0036</name>
</gene>
<accession>A0A2R6WSC5</accession>
<dbReference type="PANTHER" id="PTHR42912:SF80">
    <property type="entry name" value="METHYLTRANSFERASE DOMAIN-CONTAINING PROTEIN"/>
    <property type="match status" value="1"/>
</dbReference>
<keyword evidence="3" id="KW-1185">Reference proteome</keyword>
<dbReference type="Gene3D" id="3.40.50.150">
    <property type="entry name" value="Vaccinia Virus protein VP39"/>
    <property type="match status" value="1"/>
</dbReference>
<dbReference type="Gramene" id="Mp1g24880.1">
    <property type="protein sequence ID" value="Mp1g24880.1.cds"/>
    <property type="gene ID" value="Mp1g24880"/>
</dbReference>
<dbReference type="EMBL" id="KZ772733">
    <property type="protein sequence ID" value="PTQ36760.1"/>
    <property type="molecule type" value="Genomic_DNA"/>
</dbReference>
<dbReference type="CDD" id="cd02440">
    <property type="entry name" value="AdoMet_MTases"/>
    <property type="match status" value="1"/>
</dbReference>
<dbReference type="InterPro" id="IPR041698">
    <property type="entry name" value="Methyltransf_25"/>
</dbReference>
<dbReference type="OMA" id="PFRAYEE"/>
<sequence length="373" mass="40798">MEAVAGIGCGSASASAAWRIGTGRSRAVGGAGGRGRVRVRVRAAGSSGSDVVEFEQVQGEKVRWAGDDPLAKFVSGLIAIKPLFSLLQTGAKNVMVRTAEKSGIPWKEMVEEMQASDVYAELKTLENPALVYPDYYIQPFHGYNTGNLSWEAAFDCEPATRALWKRTFPALDSWKEAGELSRGNWADAIDSHHASFSGGLPVGDVVDLGCSTANSSRFLADRFPTAQVTGLDLSPYFLAVAQRQEKDAMRKKPIRFVHANAECTGLPSKSFDVVSIAYVLHECPQSASRKILREAHRLLKPMGTLAITDQSPKSKAIQKLHPALWILMKSTEPWLDEFYRLDLEAELQECGFTNYRSVLTNPRHFTATATAAM</sequence>
<feature type="domain" description="Methyltransferase" evidence="1">
    <location>
        <begin position="205"/>
        <end position="303"/>
    </location>
</feature>
<dbReference type="InterPro" id="IPR050508">
    <property type="entry name" value="Methyltransf_Superfamily"/>
</dbReference>
<evidence type="ECO:0000313" key="3">
    <source>
        <dbReference type="Proteomes" id="UP000244005"/>
    </source>
</evidence>
<dbReference type="PANTHER" id="PTHR42912">
    <property type="entry name" value="METHYLTRANSFERASE"/>
    <property type="match status" value="1"/>
</dbReference>
<dbReference type="InterPro" id="IPR029063">
    <property type="entry name" value="SAM-dependent_MTases_sf"/>
</dbReference>
<evidence type="ECO:0000313" key="2">
    <source>
        <dbReference type="EMBL" id="PTQ36760.1"/>
    </source>
</evidence>